<sequence>MEFSAAVVPGHAPLPAVSPGLRGALHRCGPGTPPLRARVRDVLREWIVEGRLAPGMRLYEQDVAAALGISRVPIREAVRLLESEGYVEVRGRQVRVRSLDPVSVAHLFDVCETLEALAARQAARSITPAGARRLRELLEIGRAGLAGGGRPVSDGVNMSLHEEISRLAANEVLDGVLAPLRGRVQCLLRHSDDGHRIFDEHAAITEAVATGDAERAAELAARHMRATGQEILANLPG</sequence>
<organism evidence="5 6">
    <name type="scientific">Nocardia macrotermitis</name>
    <dbReference type="NCBI Taxonomy" id="2585198"/>
    <lineage>
        <taxon>Bacteria</taxon>
        <taxon>Bacillati</taxon>
        <taxon>Actinomycetota</taxon>
        <taxon>Actinomycetes</taxon>
        <taxon>Mycobacteriales</taxon>
        <taxon>Nocardiaceae</taxon>
        <taxon>Nocardia</taxon>
    </lineage>
</organism>
<feature type="domain" description="HTH gntR-type" evidence="4">
    <location>
        <begin position="33"/>
        <end position="99"/>
    </location>
</feature>
<dbReference type="RefSeq" id="WP_194289673.1">
    <property type="nucleotide sequence ID" value="NZ_WEGK01000001.1"/>
</dbReference>
<dbReference type="Proteomes" id="UP000438448">
    <property type="component" value="Unassembled WGS sequence"/>
</dbReference>
<dbReference type="InterPro" id="IPR000524">
    <property type="entry name" value="Tscrpt_reg_HTH_GntR"/>
</dbReference>
<dbReference type="InterPro" id="IPR011711">
    <property type="entry name" value="GntR_C"/>
</dbReference>
<comment type="caution">
    <text evidence="5">The sequence shown here is derived from an EMBL/GenBank/DDBJ whole genome shotgun (WGS) entry which is preliminary data.</text>
</comment>
<dbReference type="PROSITE" id="PS50949">
    <property type="entry name" value="HTH_GNTR"/>
    <property type="match status" value="1"/>
</dbReference>
<keyword evidence="1" id="KW-0805">Transcription regulation</keyword>
<dbReference type="GO" id="GO:0003677">
    <property type="term" value="F:DNA binding"/>
    <property type="evidence" value="ECO:0007669"/>
    <property type="project" value="UniProtKB-KW"/>
</dbReference>
<evidence type="ECO:0000259" key="4">
    <source>
        <dbReference type="PROSITE" id="PS50949"/>
    </source>
</evidence>
<protein>
    <recommendedName>
        <fullName evidence="4">HTH gntR-type domain-containing protein</fullName>
    </recommendedName>
</protein>
<dbReference type="AlphaFoldDB" id="A0A7K0CU98"/>
<keyword evidence="6" id="KW-1185">Reference proteome</keyword>
<name>A0A7K0CU98_9NOCA</name>
<dbReference type="InterPro" id="IPR036388">
    <property type="entry name" value="WH-like_DNA-bd_sf"/>
</dbReference>
<dbReference type="PANTHER" id="PTHR43537">
    <property type="entry name" value="TRANSCRIPTIONAL REGULATOR, GNTR FAMILY"/>
    <property type="match status" value="1"/>
</dbReference>
<dbReference type="EMBL" id="WEGK01000001">
    <property type="protein sequence ID" value="MQY17018.1"/>
    <property type="molecule type" value="Genomic_DNA"/>
</dbReference>
<dbReference type="CDD" id="cd07377">
    <property type="entry name" value="WHTH_GntR"/>
    <property type="match status" value="1"/>
</dbReference>
<dbReference type="Pfam" id="PF07729">
    <property type="entry name" value="FCD"/>
    <property type="match status" value="1"/>
</dbReference>
<accession>A0A7K0CU98</accession>
<evidence type="ECO:0000256" key="1">
    <source>
        <dbReference type="ARBA" id="ARBA00023015"/>
    </source>
</evidence>
<dbReference type="SMART" id="SM00895">
    <property type="entry name" value="FCD"/>
    <property type="match status" value="1"/>
</dbReference>
<evidence type="ECO:0000313" key="5">
    <source>
        <dbReference type="EMBL" id="MQY17018.1"/>
    </source>
</evidence>
<evidence type="ECO:0000256" key="2">
    <source>
        <dbReference type="ARBA" id="ARBA00023125"/>
    </source>
</evidence>
<keyword evidence="3" id="KW-0804">Transcription</keyword>
<dbReference type="GO" id="GO:0003700">
    <property type="term" value="F:DNA-binding transcription factor activity"/>
    <property type="evidence" value="ECO:0007669"/>
    <property type="project" value="InterPro"/>
</dbReference>
<reference evidence="5 6" key="1">
    <citation type="submission" date="2019-10" db="EMBL/GenBank/DDBJ databases">
        <title>Nocardia macrotermitis sp. nov. and Nocardia aurantia sp. nov., isolated from the gut of fungus growing-termite Macrotermes natalensis.</title>
        <authorList>
            <person name="Benndorf R."/>
            <person name="Schwitalla J."/>
            <person name="Martin K."/>
            <person name="De Beer W."/>
            <person name="Kaster A.-K."/>
            <person name="Vollmers J."/>
            <person name="Poulsen M."/>
            <person name="Beemelmanns C."/>
        </authorList>
    </citation>
    <scope>NUCLEOTIDE SEQUENCE [LARGE SCALE GENOMIC DNA]</scope>
    <source>
        <strain evidence="5 6">RB20</strain>
    </source>
</reference>
<proteinExistence type="predicted"/>
<dbReference type="Pfam" id="PF00392">
    <property type="entry name" value="GntR"/>
    <property type="match status" value="1"/>
</dbReference>
<dbReference type="PANTHER" id="PTHR43537:SF24">
    <property type="entry name" value="GLUCONATE OPERON TRANSCRIPTIONAL REPRESSOR"/>
    <property type="match status" value="1"/>
</dbReference>
<evidence type="ECO:0000256" key="3">
    <source>
        <dbReference type="ARBA" id="ARBA00023163"/>
    </source>
</evidence>
<dbReference type="InterPro" id="IPR036390">
    <property type="entry name" value="WH_DNA-bd_sf"/>
</dbReference>
<dbReference type="SUPFAM" id="SSF46785">
    <property type="entry name" value="Winged helix' DNA-binding domain"/>
    <property type="match status" value="1"/>
</dbReference>
<dbReference type="SMART" id="SM00345">
    <property type="entry name" value="HTH_GNTR"/>
    <property type="match status" value="1"/>
</dbReference>
<dbReference type="Gene3D" id="1.20.120.530">
    <property type="entry name" value="GntR ligand-binding domain-like"/>
    <property type="match status" value="1"/>
</dbReference>
<dbReference type="SUPFAM" id="SSF48008">
    <property type="entry name" value="GntR ligand-binding domain-like"/>
    <property type="match status" value="1"/>
</dbReference>
<gene>
    <name evidence="5" type="ORF">NRB20_00810</name>
</gene>
<dbReference type="InterPro" id="IPR008920">
    <property type="entry name" value="TF_FadR/GntR_C"/>
</dbReference>
<keyword evidence="2" id="KW-0238">DNA-binding</keyword>
<evidence type="ECO:0000313" key="6">
    <source>
        <dbReference type="Proteomes" id="UP000438448"/>
    </source>
</evidence>
<dbReference type="Gene3D" id="1.10.10.10">
    <property type="entry name" value="Winged helix-like DNA-binding domain superfamily/Winged helix DNA-binding domain"/>
    <property type="match status" value="1"/>
</dbReference>